<evidence type="ECO:0000313" key="3">
    <source>
        <dbReference type="Proteomes" id="UP001055101"/>
    </source>
</evidence>
<dbReference type="Proteomes" id="UP001055101">
    <property type="component" value="Unassembled WGS sequence"/>
</dbReference>
<dbReference type="InterPro" id="IPR054189">
    <property type="entry name" value="DUF6894"/>
</dbReference>
<protein>
    <recommendedName>
        <fullName evidence="1">DUF6894 domain-containing protein</fullName>
    </recommendedName>
</protein>
<proteinExistence type="predicted"/>
<evidence type="ECO:0000313" key="2">
    <source>
        <dbReference type="EMBL" id="GJE56952.1"/>
    </source>
</evidence>
<reference evidence="2" key="2">
    <citation type="submission" date="2021-08" db="EMBL/GenBank/DDBJ databases">
        <authorList>
            <person name="Tani A."/>
            <person name="Ola A."/>
            <person name="Ogura Y."/>
            <person name="Katsura K."/>
            <person name="Hayashi T."/>
        </authorList>
    </citation>
    <scope>NUCLEOTIDE SEQUENCE</scope>
    <source>
        <strain evidence="2">DSM 23674</strain>
    </source>
</reference>
<accession>A0ABQ4TQP8</accession>
<gene>
    <name evidence="2" type="ORF">EKPJFOCH_3462</name>
</gene>
<dbReference type="Pfam" id="PF21834">
    <property type="entry name" value="DUF6894"/>
    <property type="match status" value="1"/>
</dbReference>
<feature type="domain" description="DUF6894" evidence="1">
    <location>
        <begin position="3"/>
        <end position="71"/>
    </location>
</feature>
<name>A0ABQ4TQP8_9HYPH</name>
<keyword evidence="3" id="KW-1185">Reference proteome</keyword>
<dbReference type="EMBL" id="BPRA01000015">
    <property type="protein sequence ID" value="GJE56952.1"/>
    <property type="molecule type" value="Genomic_DNA"/>
</dbReference>
<evidence type="ECO:0000259" key="1">
    <source>
        <dbReference type="Pfam" id="PF21834"/>
    </source>
</evidence>
<sequence length="78" mass="8541">MPLYYLNIRDGSNLVEDHEGSDLLNLDEARGEAMKAARQILAEKVLTDAVIDGQVFEITDETGAVKATVPLKSVLRLV</sequence>
<reference evidence="2" key="1">
    <citation type="journal article" date="2021" name="Front. Microbiol.">
        <title>Comprehensive Comparative Genomics and Phenotyping of Methylobacterium Species.</title>
        <authorList>
            <person name="Alessa O."/>
            <person name="Ogura Y."/>
            <person name="Fujitani Y."/>
            <person name="Takami H."/>
            <person name="Hayashi T."/>
            <person name="Sahin N."/>
            <person name="Tani A."/>
        </authorList>
    </citation>
    <scope>NUCLEOTIDE SEQUENCE</scope>
    <source>
        <strain evidence="2">DSM 23674</strain>
    </source>
</reference>
<organism evidence="2 3">
    <name type="scientific">Methylobacterium thuringiense</name>
    <dbReference type="NCBI Taxonomy" id="1003091"/>
    <lineage>
        <taxon>Bacteria</taxon>
        <taxon>Pseudomonadati</taxon>
        <taxon>Pseudomonadota</taxon>
        <taxon>Alphaproteobacteria</taxon>
        <taxon>Hyphomicrobiales</taxon>
        <taxon>Methylobacteriaceae</taxon>
        <taxon>Methylobacterium</taxon>
    </lineage>
</organism>
<dbReference type="RefSeq" id="WP_238232482.1">
    <property type="nucleotide sequence ID" value="NZ_BPRA01000015.1"/>
</dbReference>
<comment type="caution">
    <text evidence="2">The sequence shown here is derived from an EMBL/GenBank/DDBJ whole genome shotgun (WGS) entry which is preliminary data.</text>
</comment>